<evidence type="ECO:0000259" key="5">
    <source>
        <dbReference type="Pfam" id="PF00931"/>
    </source>
</evidence>
<evidence type="ECO:0000256" key="3">
    <source>
        <dbReference type="ARBA" id="ARBA00022821"/>
    </source>
</evidence>
<feature type="domain" description="Disease resistance N-terminal" evidence="6">
    <location>
        <begin position="10"/>
        <end position="98"/>
    </location>
</feature>
<keyword evidence="2" id="KW-0547">Nucleotide-binding</keyword>
<evidence type="ECO:0000256" key="4">
    <source>
        <dbReference type="ARBA" id="ARBA00022840"/>
    </source>
</evidence>
<dbReference type="GO" id="GO:0005524">
    <property type="term" value="F:ATP binding"/>
    <property type="evidence" value="ECO:0007669"/>
    <property type="project" value="UniProtKB-KW"/>
</dbReference>
<protein>
    <submittedName>
        <fullName evidence="9">Uncharacterized protein</fullName>
    </submittedName>
</protein>
<dbReference type="InterPro" id="IPR042197">
    <property type="entry name" value="Apaf_helical"/>
</dbReference>
<dbReference type="Gene3D" id="3.40.50.300">
    <property type="entry name" value="P-loop containing nucleotide triphosphate hydrolases"/>
    <property type="match status" value="1"/>
</dbReference>
<organism evidence="9 10">
    <name type="scientific">Vicia faba</name>
    <name type="common">Broad bean</name>
    <name type="synonym">Faba vulgaris</name>
    <dbReference type="NCBI Taxonomy" id="3906"/>
    <lineage>
        <taxon>Eukaryota</taxon>
        <taxon>Viridiplantae</taxon>
        <taxon>Streptophyta</taxon>
        <taxon>Embryophyta</taxon>
        <taxon>Tracheophyta</taxon>
        <taxon>Spermatophyta</taxon>
        <taxon>Magnoliopsida</taxon>
        <taxon>eudicotyledons</taxon>
        <taxon>Gunneridae</taxon>
        <taxon>Pentapetalae</taxon>
        <taxon>rosids</taxon>
        <taxon>fabids</taxon>
        <taxon>Fabales</taxon>
        <taxon>Fabaceae</taxon>
        <taxon>Papilionoideae</taxon>
        <taxon>50 kb inversion clade</taxon>
        <taxon>NPAAA clade</taxon>
        <taxon>Hologalegina</taxon>
        <taxon>IRL clade</taxon>
        <taxon>Fabeae</taxon>
        <taxon>Vicia</taxon>
    </lineage>
</organism>
<gene>
    <name evidence="9" type="ORF">VFH_V105680</name>
</gene>
<dbReference type="Gene3D" id="1.20.5.4130">
    <property type="match status" value="1"/>
</dbReference>
<dbReference type="Proteomes" id="UP001157006">
    <property type="component" value="Chromosome 5"/>
</dbReference>
<dbReference type="GO" id="GO:0051707">
    <property type="term" value="P:response to other organism"/>
    <property type="evidence" value="ECO:0007669"/>
    <property type="project" value="UniProtKB-ARBA"/>
</dbReference>
<dbReference type="PANTHER" id="PTHR36766">
    <property type="entry name" value="PLANT BROAD-SPECTRUM MILDEW RESISTANCE PROTEIN RPW8"/>
    <property type="match status" value="1"/>
</dbReference>
<evidence type="ECO:0000259" key="8">
    <source>
        <dbReference type="Pfam" id="PF23598"/>
    </source>
</evidence>
<accession>A0AAV1AUG7</accession>
<keyword evidence="4" id="KW-0067">ATP-binding</keyword>
<dbReference type="Pfam" id="PF00931">
    <property type="entry name" value="NB-ARC"/>
    <property type="match status" value="1"/>
</dbReference>
<evidence type="ECO:0000259" key="6">
    <source>
        <dbReference type="Pfam" id="PF18052"/>
    </source>
</evidence>
<dbReference type="InterPro" id="IPR027417">
    <property type="entry name" value="P-loop_NTPase"/>
</dbReference>
<sequence>MAETFLFDVANSLLGKLTSFALEEVARACYVYDDLQGIKDTLSIIRSLLLDAEEKKNQRPALREWLRQIQDICDDADDVLDEFRLQLKLKQDVEDSGSTRRKVRRYVSSSNPLAFRFRMAHQIKDIRGRLNKAAADGARFALVTIDVEPRLAVQSREMTHSHVDISSVIGREKDKEAIIKLLKPPHPHTVGDKSLCVIPIVGIGGLGKTTLAKFLFNDQRIDQLFQLKMWVSVSEDFDLRKIVIKVINSASAASTASSSAHQKNIDHLDIEQLQIDLRRKLSGKTFLLVLDDIWNVAQEKWIELIALLQVGTSKSKIMVTTRNKSVASMMGPYYVLEGLDREKCLSLFVKWAFREGKEEKYPNLVEIGKELVEKCAGVPLAVRTLGSSLFSNFDLHKWEFVRDHGLWNSEMKKALGLVQPRNGSEKIESILREYIDELNSRSFLEDFKDYGYYYKFKVHDLIHDLAIHVVRDYFVLTLPTSIAKLKHLCVLYIRDNHQIKTLPRSIFKLQSLQVLSLVGCTELETLPEGFGKLTSLRKLYITTKQLFLSLDEFASLNHLQVLGLYNCENMKHLVSGAETLFTSLEALYIQSCKSLESFPLYIFPKLQTLVIKDCPMFSLSLNYEGPIRRQRLRLKHLHLKSFPQLLKLPRWIEDAAETLETLKIRKFPNLKMLPEFPTLMTHLKSLYIDLCPKLLSLPSDMHRLTALEELRIYRCPELCQKLRPPSGEYWPMIGRIKRISIGKH</sequence>
<evidence type="ECO:0000313" key="9">
    <source>
        <dbReference type="EMBL" id="CAI8613942.1"/>
    </source>
</evidence>
<dbReference type="InterPro" id="IPR041118">
    <property type="entry name" value="Rx_N"/>
</dbReference>
<dbReference type="GO" id="GO:0006952">
    <property type="term" value="P:defense response"/>
    <property type="evidence" value="ECO:0007669"/>
    <property type="project" value="UniProtKB-KW"/>
</dbReference>
<keyword evidence="10" id="KW-1185">Reference proteome</keyword>
<evidence type="ECO:0000256" key="1">
    <source>
        <dbReference type="ARBA" id="ARBA00022737"/>
    </source>
</evidence>
<dbReference type="InterPro" id="IPR055414">
    <property type="entry name" value="LRR_R13L4/SHOC2-like"/>
</dbReference>
<dbReference type="InterPro" id="IPR002182">
    <property type="entry name" value="NB-ARC"/>
</dbReference>
<dbReference type="AlphaFoldDB" id="A0AAV1AUG7"/>
<reference evidence="9 10" key="1">
    <citation type="submission" date="2023-01" db="EMBL/GenBank/DDBJ databases">
        <authorList>
            <person name="Kreplak J."/>
        </authorList>
    </citation>
    <scope>NUCLEOTIDE SEQUENCE [LARGE SCALE GENOMIC DNA]</scope>
</reference>
<evidence type="ECO:0000256" key="2">
    <source>
        <dbReference type="ARBA" id="ARBA00022741"/>
    </source>
</evidence>
<dbReference type="SUPFAM" id="SSF52058">
    <property type="entry name" value="L domain-like"/>
    <property type="match status" value="1"/>
</dbReference>
<dbReference type="Pfam" id="PF18052">
    <property type="entry name" value="Rx_N"/>
    <property type="match status" value="1"/>
</dbReference>
<dbReference type="SUPFAM" id="SSF52540">
    <property type="entry name" value="P-loop containing nucleoside triphosphate hydrolases"/>
    <property type="match status" value="1"/>
</dbReference>
<dbReference type="EMBL" id="OX451740">
    <property type="protein sequence ID" value="CAI8613942.1"/>
    <property type="molecule type" value="Genomic_DNA"/>
</dbReference>
<dbReference type="PRINTS" id="PR00364">
    <property type="entry name" value="DISEASERSIST"/>
</dbReference>
<feature type="domain" description="Disease resistance protein winged helix" evidence="7">
    <location>
        <begin position="414"/>
        <end position="466"/>
    </location>
</feature>
<dbReference type="InterPro" id="IPR038005">
    <property type="entry name" value="RX-like_CC"/>
</dbReference>
<dbReference type="InterPro" id="IPR058922">
    <property type="entry name" value="WHD_DRP"/>
</dbReference>
<evidence type="ECO:0000259" key="7">
    <source>
        <dbReference type="Pfam" id="PF23559"/>
    </source>
</evidence>
<dbReference type="Pfam" id="PF23598">
    <property type="entry name" value="LRR_14"/>
    <property type="match status" value="1"/>
</dbReference>
<feature type="domain" description="NB-ARC" evidence="5">
    <location>
        <begin position="193"/>
        <end position="355"/>
    </location>
</feature>
<evidence type="ECO:0000313" key="10">
    <source>
        <dbReference type="Proteomes" id="UP001157006"/>
    </source>
</evidence>
<dbReference type="Gene3D" id="1.10.8.430">
    <property type="entry name" value="Helical domain of apoptotic protease-activating factors"/>
    <property type="match status" value="1"/>
</dbReference>
<keyword evidence="1" id="KW-0677">Repeat</keyword>
<proteinExistence type="predicted"/>
<name>A0AAV1AUG7_VICFA</name>
<dbReference type="GO" id="GO:0043531">
    <property type="term" value="F:ADP binding"/>
    <property type="evidence" value="ECO:0007669"/>
    <property type="project" value="InterPro"/>
</dbReference>
<dbReference type="PANTHER" id="PTHR36766:SF61">
    <property type="entry name" value="NB-ARC DOMAIN DISEASE RESISTANCE PROTEIN"/>
    <property type="match status" value="1"/>
</dbReference>
<keyword evidence="3" id="KW-0611">Plant defense</keyword>
<feature type="domain" description="Disease resistance R13L4/SHOC-2-like LRR" evidence="8">
    <location>
        <begin position="476"/>
        <end position="652"/>
    </location>
</feature>
<dbReference type="Gene3D" id="3.80.10.10">
    <property type="entry name" value="Ribonuclease Inhibitor"/>
    <property type="match status" value="2"/>
</dbReference>
<dbReference type="Pfam" id="PF23559">
    <property type="entry name" value="WHD_DRP"/>
    <property type="match status" value="1"/>
</dbReference>
<dbReference type="CDD" id="cd14798">
    <property type="entry name" value="RX-CC_like"/>
    <property type="match status" value="1"/>
</dbReference>
<dbReference type="InterPro" id="IPR032675">
    <property type="entry name" value="LRR_dom_sf"/>
</dbReference>